<dbReference type="AlphaFoldDB" id="A0A3G9JQG0"/>
<dbReference type="EMBL" id="AP019308">
    <property type="protein sequence ID" value="BBH25064.1"/>
    <property type="molecule type" value="Genomic_DNA"/>
</dbReference>
<dbReference type="RefSeq" id="WP_125665657.1">
    <property type="nucleotide sequence ID" value="NZ_AP019308.1"/>
</dbReference>
<evidence type="ECO:0000313" key="1">
    <source>
        <dbReference type="EMBL" id="BBH25064.1"/>
    </source>
</evidence>
<dbReference type="Proteomes" id="UP000275368">
    <property type="component" value="Chromosome"/>
</dbReference>
<dbReference type="PROSITE" id="PS51257">
    <property type="entry name" value="PROKAR_LIPOPROTEIN"/>
    <property type="match status" value="1"/>
</dbReference>
<proteinExistence type="predicted"/>
<protein>
    <submittedName>
        <fullName evidence="1">Uncharacterized protein</fullName>
    </submittedName>
</protein>
<dbReference type="InterPro" id="IPR006059">
    <property type="entry name" value="SBP"/>
</dbReference>
<dbReference type="KEGG" id="pbk:Back11_64090"/>
<sequence>MRSISHYARMFVIAMVVVLGLSACTGGETNNKGGGKATASNDEQKSGEEAQTKTEDNKSKAADEVYKNIDLKFYVQWVPTDQQLAKFKKAGDAWVKDHGGTFTIVNAPDWSQHNSKLLTLIATGDSPDISTSSYPDIPKMAVNNAFLPIDDYLDSNNPYSDANLTDAAFKWGNKRYGFATNSPGMVVIIYNKTLFKENGLQTPTELYQEGKWNWDTFREAAIALTQDANNDGKTDQWGYGSWMDEIFFVTNGVPDLIKMSDDGKVMPTTDDPKFVEAAQFVQDLTVKDKVVFPDQWGGSEGFKNRKIAMMADRSWVLAPIIEQGFKDEWDVVPLPQGRSAEALVNYVGPGGASVVSGSKHPEAAAKFIQEYLLKQYDEEEKNPVYTGVWQGWTPEQQQLFAEMSTKLTAVTPKYIGFGELDSHKTNFFNEIKNQGKSVSSTIAKYNPLFQAQIDLTMSSKE</sequence>
<dbReference type="PANTHER" id="PTHR43649">
    <property type="entry name" value="ARABINOSE-BINDING PROTEIN-RELATED"/>
    <property type="match status" value="1"/>
</dbReference>
<organism evidence="1 2">
    <name type="scientific">Paenibacillus baekrokdamisoli</name>
    <dbReference type="NCBI Taxonomy" id="1712516"/>
    <lineage>
        <taxon>Bacteria</taxon>
        <taxon>Bacillati</taxon>
        <taxon>Bacillota</taxon>
        <taxon>Bacilli</taxon>
        <taxon>Bacillales</taxon>
        <taxon>Paenibacillaceae</taxon>
        <taxon>Paenibacillus</taxon>
    </lineage>
</organism>
<gene>
    <name evidence="1" type="ORF">Back11_64090</name>
</gene>
<dbReference type="PANTHER" id="PTHR43649:SF30">
    <property type="entry name" value="ABC TRANSPORTER SUBSTRATE-BINDING PROTEIN"/>
    <property type="match status" value="1"/>
</dbReference>
<evidence type="ECO:0000313" key="2">
    <source>
        <dbReference type="Proteomes" id="UP000275368"/>
    </source>
</evidence>
<name>A0A3G9JQG0_9BACL</name>
<dbReference type="InterPro" id="IPR050490">
    <property type="entry name" value="Bact_solute-bd_prot1"/>
</dbReference>
<accession>A0A3G9JQG0</accession>
<reference evidence="1 2" key="1">
    <citation type="submission" date="2018-11" db="EMBL/GenBank/DDBJ databases">
        <title>Complete genome sequence of Paenibacillus baekrokdamisoli strain KCTC 33723.</title>
        <authorList>
            <person name="Kang S.W."/>
            <person name="Lee K.C."/>
            <person name="Kim K.K."/>
            <person name="Kim J.S."/>
            <person name="Kim D.S."/>
            <person name="Ko S.H."/>
            <person name="Yang S.H."/>
            <person name="Lee J.S."/>
        </authorList>
    </citation>
    <scope>NUCLEOTIDE SEQUENCE [LARGE SCALE GENOMIC DNA]</scope>
    <source>
        <strain evidence="1 2">KCTC 33723</strain>
    </source>
</reference>
<dbReference type="Gene3D" id="3.40.190.10">
    <property type="entry name" value="Periplasmic binding protein-like II"/>
    <property type="match status" value="1"/>
</dbReference>
<dbReference type="OrthoDB" id="383937at2"/>
<dbReference type="SUPFAM" id="SSF53850">
    <property type="entry name" value="Periplasmic binding protein-like II"/>
    <property type="match status" value="1"/>
</dbReference>
<keyword evidence="2" id="KW-1185">Reference proteome</keyword>
<dbReference type="Pfam" id="PF01547">
    <property type="entry name" value="SBP_bac_1"/>
    <property type="match status" value="1"/>
</dbReference>